<dbReference type="InterPro" id="IPR036890">
    <property type="entry name" value="HATPase_C_sf"/>
</dbReference>
<evidence type="ECO:0000256" key="1">
    <source>
        <dbReference type="ARBA" id="ARBA00000085"/>
    </source>
</evidence>
<dbReference type="InterPro" id="IPR035965">
    <property type="entry name" value="PAS-like_dom_sf"/>
</dbReference>
<dbReference type="InterPro" id="IPR001789">
    <property type="entry name" value="Sig_transdc_resp-reg_receiver"/>
</dbReference>
<evidence type="ECO:0000313" key="13">
    <source>
        <dbReference type="Proteomes" id="UP000252189"/>
    </source>
</evidence>
<evidence type="ECO:0000313" key="12">
    <source>
        <dbReference type="EMBL" id="RCU46390.1"/>
    </source>
</evidence>
<evidence type="ECO:0000256" key="7">
    <source>
        <dbReference type="PROSITE-ProRule" id="PRU00169"/>
    </source>
</evidence>
<feature type="domain" description="Histidine kinase" evidence="9">
    <location>
        <begin position="274"/>
        <end position="464"/>
    </location>
</feature>
<dbReference type="PROSITE" id="PS50112">
    <property type="entry name" value="PAS"/>
    <property type="match status" value="1"/>
</dbReference>
<evidence type="ECO:0000259" key="10">
    <source>
        <dbReference type="PROSITE" id="PS50110"/>
    </source>
</evidence>
<dbReference type="SUPFAM" id="SSF52172">
    <property type="entry name" value="CheY-like"/>
    <property type="match status" value="1"/>
</dbReference>
<organism evidence="12 13">
    <name type="scientific">Haloplanus salinus</name>
    <dbReference type="NCBI Taxonomy" id="1126245"/>
    <lineage>
        <taxon>Archaea</taxon>
        <taxon>Methanobacteriati</taxon>
        <taxon>Methanobacteriota</taxon>
        <taxon>Stenosarchaea group</taxon>
        <taxon>Halobacteria</taxon>
        <taxon>Halobacteriales</taxon>
        <taxon>Haloferacaceae</taxon>
        <taxon>Haloplanus</taxon>
    </lineage>
</organism>
<dbReference type="AlphaFoldDB" id="A0A368N8D9"/>
<dbReference type="Gene3D" id="3.30.450.20">
    <property type="entry name" value="PAS domain"/>
    <property type="match status" value="1"/>
</dbReference>
<dbReference type="GO" id="GO:0000155">
    <property type="term" value="F:phosphorelay sensor kinase activity"/>
    <property type="evidence" value="ECO:0007669"/>
    <property type="project" value="InterPro"/>
</dbReference>
<dbReference type="InterPro" id="IPR004358">
    <property type="entry name" value="Sig_transdc_His_kin-like_C"/>
</dbReference>
<comment type="catalytic activity">
    <reaction evidence="1">
        <text>ATP + protein L-histidine = ADP + protein N-phospho-L-histidine.</text>
        <dbReference type="EC" id="2.7.13.3"/>
    </reaction>
</comment>
<keyword evidence="5" id="KW-0418">Kinase</keyword>
<feature type="modified residue" description="4-aspartylphosphate" evidence="7">
    <location>
        <position position="62"/>
    </location>
</feature>
<feature type="domain" description="Response regulatory" evidence="10">
    <location>
        <begin position="11"/>
        <end position="127"/>
    </location>
</feature>
<dbReference type="PRINTS" id="PR00344">
    <property type="entry name" value="BCTRLSENSOR"/>
</dbReference>
<dbReference type="SMART" id="SM00448">
    <property type="entry name" value="REC"/>
    <property type="match status" value="1"/>
</dbReference>
<keyword evidence="6" id="KW-0902">Two-component regulatory system</keyword>
<dbReference type="Pfam" id="PF00512">
    <property type="entry name" value="HisKA"/>
    <property type="match status" value="1"/>
</dbReference>
<dbReference type="Gene3D" id="3.30.565.10">
    <property type="entry name" value="Histidine kinase-like ATPase, C-terminal domain"/>
    <property type="match status" value="1"/>
</dbReference>
<dbReference type="InterPro" id="IPR011006">
    <property type="entry name" value="CheY-like_superfamily"/>
</dbReference>
<keyword evidence="3 7" id="KW-0597">Phosphoprotein</keyword>
<feature type="domain" description="PAS" evidence="11">
    <location>
        <begin position="137"/>
        <end position="207"/>
    </location>
</feature>
<dbReference type="SMART" id="SM00091">
    <property type="entry name" value="PAS"/>
    <property type="match status" value="1"/>
</dbReference>
<dbReference type="PANTHER" id="PTHR43711:SF1">
    <property type="entry name" value="HISTIDINE KINASE 1"/>
    <property type="match status" value="1"/>
</dbReference>
<dbReference type="NCBIfam" id="TIGR00229">
    <property type="entry name" value="sensory_box"/>
    <property type="match status" value="1"/>
</dbReference>
<dbReference type="OrthoDB" id="8127at2157"/>
<dbReference type="SUPFAM" id="SSF47384">
    <property type="entry name" value="Homodimeric domain of signal transducing histidine kinase"/>
    <property type="match status" value="1"/>
</dbReference>
<dbReference type="InterPro" id="IPR003661">
    <property type="entry name" value="HisK_dim/P_dom"/>
</dbReference>
<evidence type="ECO:0000256" key="8">
    <source>
        <dbReference type="SAM" id="Coils"/>
    </source>
</evidence>
<dbReference type="CDD" id="cd00082">
    <property type="entry name" value="HisKA"/>
    <property type="match status" value="1"/>
</dbReference>
<dbReference type="InterPro" id="IPR005467">
    <property type="entry name" value="His_kinase_dom"/>
</dbReference>
<evidence type="ECO:0000256" key="4">
    <source>
        <dbReference type="ARBA" id="ARBA00022679"/>
    </source>
</evidence>
<evidence type="ECO:0000256" key="6">
    <source>
        <dbReference type="ARBA" id="ARBA00023012"/>
    </source>
</evidence>
<dbReference type="PROSITE" id="PS50109">
    <property type="entry name" value="HIS_KIN"/>
    <property type="match status" value="1"/>
</dbReference>
<dbReference type="InterPro" id="IPR036097">
    <property type="entry name" value="HisK_dim/P_sf"/>
</dbReference>
<dbReference type="SUPFAM" id="SSF55785">
    <property type="entry name" value="PYP-like sensor domain (PAS domain)"/>
    <property type="match status" value="1"/>
</dbReference>
<dbReference type="RefSeq" id="WP_114447941.1">
    <property type="nucleotide sequence ID" value="NZ_QPHM01000001.1"/>
</dbReference>
<dbReference type="GO" id="GO:0006355">
    <property type="term" value="P:regulation of DNA-templated transcription"/>
    <property type="evidence" value="ECO:0007669"/>
    <property type="project" value="InterPro"/>
</dbReference>
<dbReference type="InterPro" id="IPR003594">
    <property type="entry name" value="HATPase_dom"/>
</dbReference>
<feature type="coiled-coil region" evidence="8">
    <location>
        <begin position="251"/>
        <end position="278"/>
    </location>
</feature>
<keyword evidence="4" id="KW-0808">Transferase</keyword>
<dbReference type="CDD" id="cd00130">
    <property type="entry name" value="PAS"/>
    <property type="match status" value="1"/>
</dbReference>
<accession>A0A368N8D9</accession>
<evidence type="ECO:0000256" key="3">
    <source>
        <dbReference type="ARBA" id="ARBA00022553"/>
    </source>
</evidence>
<dbReference type="InterPro" id="IPR000014">
    <property type="entry name" value="PAS"/>
</dbReference>
<evidence type="ECO:0000259" key="9">
    <source>
        <dbReference type="PROSITE" id="PS50109"/>
    </source>
</evidence>
<proteinExistence type="predicted"/>
<dbReference type="Pfam" id="PF00989">
    <property type="entry name" value="PAS"/>
    <property type="match status" value="1"/>
</dbReference>
<evidence type="ECO:0000259" key="11">
    <source>
        <dbReference type="PROSITE" id="PS50112"/>
    </source>
</evidence>
<comment type="caution">
    <text evidence="12">The sequence shown here is derived from an EMBL/GenBank/DDBJ whole genome shotgun (WGS) entry which is preliminary data.</text>
</comment>
<dbReference type="EC" id="2.7.13.3" evidence="2"/>
<dbReference type="Pfam" id="PF02518">
    <property type="entry name" value="HATPase_c"/>
    <property type="match status" value="1"/>
</dbReference>
<evidence type="ECO:0000256" key="2">
    <source>
        <dbReference type="ARBA" id="ARBA00012438"/>
    </source>
</evidence>
<dbReference type="SMART" id="SM00388">
    <property type="entry name" value="HisKA"/>
    <property type="match status" value="1"/>
</dbReference>
<dbReference type="InterPro" id="IPR050736">
    <property type="entry name" value="Sensor_HK_Regulatory"/>
</dbReference>
<dbReference type="Proteomes" id="UP000252189">
    <property type="component" value="Unassembled WGS sequence"/>
</dbReference>
<dbReference type="Pfam" id="PF00072">
    <property type="entry name" value="Response_reg"/>
    <property type="match status" value="1"/>
</dbReference>
<protein>
    <recommendedName>
        <fullName evidence="2">histidine kinase</fullName>
        <ecNumber evidence="2">2.7.13.3</ecNumber>
    </recommendedName>
</protein>
<name>A0A368N8D9_9EURY</name>
<sequence length="482" mass="52307">MSQHPLTSASSVLHVDDDPALLELTAEFLTRAQSDLDVHSVTDVEQALSVLDTEPVGCIVSDYDMPGSTGLEFLNTVRETYPNLPFILYTGKGSEEIASEAINAGVTGYLQKGGAEQHRRLVNRVDHAVREYRAQIESQRYSTVLEALGYPVYVVDADGQFSYVNDAFVDLVGYEQSELVGAEPDLIKTDESVAEINESLRTVVSSSGPDIEHVEVEIRRNDGTVITCKDHIAALPFDDEFRGCAGILRDLSDQRARKRALQRKNERLEELVSVISHDLRTPLSAARGAADLAAETGDAEHFDALTRAHERLESMLDELLTLARTDERTTTTEAVTLPTAARAAWETVNPDRATLVVDTDRTVMADPDRLQRLFQNLFANAVAHGGSRATVTVGAAESDAHGFYVADDGPGIDPEHRDTVFEPGVSMSTDGTGFGLAIVDRIADAHGWDVALTESADGGARFEFVGTESVDADRTTRSAASD</sequence>
<dbReference type="SMART" id="SM00387">
    <property type="entry name" value="HATPase_c"/>
    <property type="match status" value="1"/>
</dbReference>
<dbReference type="EMBL" id="QPHM01000001">
    <property type="protein sequence ID" value="RCU46390.1"/>
    <property type="molecule type" value="Genomic_DNA"/>
</dbReference>
<keyword evidence="8" id="KW-0175">Coiled coil</keyword>
<dbReference type="Gene3D" id="1.10.287.130">
    <property type="match status" value="1"/>
</dbReference>
<dbReference type="InterPro" id="IPR013767">
    <property type="entry name" value="PAS_fold"/>
</dbReference>
<gene>
    <name evidence="12" type="ORF">DU504_03140</name>
</gene>
<evidence type="ECO:0000256" key="5">
    <source>
        <dbReference type="ARBA" id="ARBA00022777"/>
    </source>
</evidence>
<keyword evidence="13" id="KW-1185">Reference proteome</keyword>
<reference evidence="12 13" key="1">
    <citation type="submission" date="2018-07" db="EMBL/GenBank/DDBJ databases">
        <title>Genome sequences of Haloplanus salinus JCM 18368T.</title>
        <authorList>
            <person name="Kim Y.B."/>
            <person name="Roh S.W."/>
        </authorList>
    </citation>
    <scope>NUCLEOTIDE SEQUENCE [LARGE SCALE GENOMIC DNA]</scope>
    <source>
        <strain evidence="12 13">JCM 18368</strain>
    </source>
</reference>
<dbReference type="SUPFAM" id="SSF55874">
    <property type="entry name" value="ATPase domain of HSP90 chaperone/DNA topoisomerase II/histidine kinase"/>
    <property type="match status" value="1"/>
</dbReference>
<dbReference type="Gene3D" id="3.40.50.2300">
    <property type="match status" value="1"/>
</dbReference>
<dbReference type="PROSITE" id="PS50110">
    <property type="entry name" value="RESPONSE_REGULATORY"/>
    <property type="match status" value="1"/>
</dbReference>
<dbReference type="PANTHER" id="PTHR43711">
    <property type="entry name" value="TWO-COMPONENT HISTIDINE KINASE"/>
    <property type="match status" value="1"/>
</dbReference>